<dbReference type="InterPro" id="IPR013780">
    <property type="entry name" value="Glyco_hydro_b"/>
</dbReference>
<keyword evidence="14" id="KW-1185">Reference proteome</keyword>
<evidence type="ECO:0000256" key="1">
    <source>
        <dbReference type="ARBA" id="ARBA00000826"/>
    </source>
</evidence>
<dbReference type="HAMAP" id="MF_00685">
    <property type="entry name" value="GlgB"/>
    <property type="match status" value="1"/>
</dbReference>
<dbReference type="GO" id="GO:0043169">
    <property type="term" value="F:cation binding"/>
    <property type="evidence" value="ECO:0007669"/>
    <property type="project" value="InterPro"/>
</dbReference>
<dbReference type="GO" id="GO:0004553">
    <property type="term" value="F:hydrolase activity, hydrolyzing O-glycosyl compounds"/>
    <property type="evidence" value="ECO:0007669"/>
    <property type="project" value="InterPro"/>
</dbReference>
<organism evidence="13 14">
    <name type="scientific">Exobacillus caeni</name>
    <dbReference type="NCBI Taxonomy" id="2574798"/>
    <lineage>
        <taxon>Bacteria</taxon>
        <taxon>Bacillati</taxon>
        <taxon>Bacillota</taxon>
        <taxon>Bacilli</taxon>
        <taxon>Bacillales</taxon>
        <taxon>Guptibacillaceae</taxon>
        <taxon>Exobacillus</taxon>
    </lineage>
</organism>
<evidence type="ECO:0000256" key="11">
    <source>
        <dbReference type="PIRSR" id="PIRSR000463-1"/>
    </source>
</evidence>
<dbReference type="NCBIfam" id="NF008967">
    <property type="entry name" value="PRK12313.1"/>
    <property type="match status" value="1"/>
</dbReference>
<dbReference type="PANTHER" id="PTHR43651:SF3">
    <property type="entry name" value="1,4-ALPHA-GLUCAN-BRANCHING ENZYME"/>
    <property type="match status" value="1"/>
</dbReference>
<dbReference type="NCBIfam" id="NF003811">
    <property type="entry name" value="PRK05402.1"/>
    <property type="match status" value="1"/>
</dbReference>
<dbReference type="GO" id="GO:0003844">
    <property type="term" value="F:1,4-alpha-glucan branching enzyme activity"/>
    <property type="evidence" value="ECO:0007669"/>
    <property type="project" value="UniProtKB-UniRule"/>
</dbReference>
<dbReference type="Pfam" id="PF02806">
    <property type="entry name" value="Alpha-amylase_C"/>
    <property type="match status" value="1"/>
</dbReference>
<dbReference type="InterPro" id="IPR006047">
    <property type="entry name" value="GH13_cat_dom"/>
</dbReference>
<dbReference type="Gene3D" id="2.60.40.1180">
    <property type="entry name" value="Golgi alpha-mannosidase II"/>
    <property type="match status" value="1"/>
</dbReference>
<dbReference type="UniPathway" id="UPA00164"/>
<keyword evidence="6 10" id="KW-0328">Glycosyltransferase</keyword>
<feature type="active site" description="Nucleophile" evidence="10 11">
    <location>
        <position position="309"/>
    </location>
</feature>
<evidence type="ECO:0000256" key="6">
    <source>
        <dbReference type="ARBA" id="ARBA00022676"/>
    </source>
</evidence>
<dbReference type="SUPFAM" id="SSF81296">
    <property type="entry name" value="E set domains"/>
    <property type="match status" value="1"/>
</dbReference>
<evidence type="ECO:0000259" key="12">
    <source>
        <dbReference type="SMART" id="SM00642"/>
    </source>
</evidence>
<dbReference type="InterPro" id="IPR017853">
    <property type="entry name" value="GH"/>
</dbReference>
<protein>
    <recommendedName>
        <fullName evidence="10">1,4-alpha-glucan branching enzyme GlgB</fullName>
        <ecNumber evidence="10">2.4.1.18</ecNumber>
    </recommendedName>
    <alternativeName>
        <fullName evidence="10">1,4-alpha-D-glucan:1,4-alpha-D-glucan 6-glucosyl-transferase</fullName>
    </alternativeName>
    <alternativeName>
        <fullName evidence="10">Alpha-(1-&gt;4)-glucan branching enzyme</fullName>
    </alternativeName>
    <alternativeName>
        <fullName evidence="10">Glycogen branching enzyme</fullName>
        <shortName evidence="10">BE</shortName>
    </alternativeName>
</protein>
<evidence type="ECO:0000313" key="14">
    <source>
        <dbReference type="Proteomes" id="UP000308230"/>
    </source>
</evidence>
<dbReference type="FunFam" id="3.20.20.80:FF:000003">
    <property type="entry name" value="1,4-alpha-glucan branching enzyme GlgB"/>
    <property type="match status" value="1"/>
</dbReference>
<dbReference type="NCBIfam" id="TIGR01515">
    <property type="entry name" value="branching_enzym"/>
    <property type="match status" value="1"/>
</dbReference>
<dbReference type="InterPro" id="IPR037439">
    <property type="entry name" value="Branching_enzy"/>
</dbReference>
<evidence type="ECO:0000256" key="8">
    <source>
        <dbReference type="ARBA" id="ARBA00023056"/>
    </source>
</evidence>
<dbReference type="InterPro" id="IPR014756">
    <property type="entry name" value="Ig_E-set"/>
</dbReference>
<evidence type="ECO:0000256" key="4">
    <source>
        <dbReference type="ARBA" id="ARBA00009000"/>
    </source>
</evidence>
<keyword evidence="9 10" id="KW-0119">Carbohydrate metabolism</keyword>
<dbReference type="CDD" id="cd11322">
    <property type="entry name" value="AmyAc_Glg_BE"/>
    <property type="match status" value="1"/>
</dbReference>
<dbReference type="SUPFAM" id="SSF51011">
    <property type="entry name" value="Glycosyl hydrolase domain"/>
    <property type="match status" value="1"/>
</dbReference>
<dbReference type="PANTHER" id="PTHR43651">
    <property type="entry name" value="1,4-ALPHA-GLUCAN-BRANCHING ENZYME"/>
    <property type="match status" value="1"/>
</dbReference>
<dbReference type="SUPFAM" id="SSF51445">
    <property type="entry name" value="(Trans)glycosidases"/>
    <property type="match status" value="1"/>
</dbReference>
<proteinExistence type="inferred from homology"/>
<comment type="similarity">
    <text evidence="4 10">Belongs to the glycosyl hydrolase 13 family. GlgB subfamily.</text>
</comment>
<dbReference type="SMART" id="SM00642">
    <property type="entry name" value="Aamy"/>
    <property type="match status" value="1"/>
</dbReference>
<evidence type="ECO:0000256" key="5">
    <source>
        <dbReference type="ARBA" id="ARBA00022600"/>
    </source>
</evidence>
<gene>
    <name evidence="10 13" type="primary">glgB</name>
    <name evidence="13" type="ORF">FCL54_10225</name>
</gene>
<dbReference type="FunFam" id="2.60.40.10:FF:000169">
    <property type="entry name" value="1,4-alpha-glucan branching enzyme GlgB"/>
    <property type="match status" value="1"/>
</dbReference>
<dbReference type="InterPro" id="IPR006048">
    <property type="entry name" value="A-amylase/branching_C"/>
</dbReference>
<keyword evidence="8 10" id="KW-0320">Glycogen biosynthesis</keyword>
<accession>A0A5R9F533</accession>
<comment type="function">
    <text evidence="2 10">Catalyzes the formation of the alpha-1,6-glucosidic linkages in glycogen by scission of a 1,4-alpha-linked oligosaccharide from growing alpha-1,4-glucan chains and the subsequent attachment of the oligosaccharide to the alpha-1,6 position.</text>
</comment>
<reference evidence="13 14" key="1">
    <citation type="submission" date="2019-04" db="EMBL/GenBank/DDBJ databases">
        <title>Bacillus caeni sp. nov., a bacterium isolated from mangrove sediment.</title>
        <authorList>
            <person name="Huang H."/>
            <person name="Mo K."/>
            <person name="Hu Y."/>
        </authorList>
    </citation>
    <scope>NUCLEOTIDE SEQUENCE [LARGE SCALE GENOMIC DNA]</scope>
    <source>
        <strain evidence="13 14">HB172195</strain>
    </source>
</reference>
<keyword evidence="7 10" id="KW-0808">Transferase</keyword>
<dbReference type="InterPro" id="IPR044143">
    <property type="entry name" value="GlgB_N_E_set_prok"/>
</dbReference>
<name>A0A5R9F533_9BACL</name>
<evidence type="ECO:0000256" key="9">
    <source>
        <dbReference type="ARBA" id="ARBA00023277"/>
    </source>
</evidence>
<feature type="active site" description="Proton donor" evidence="10 11">
    <location>
        <position position="358"/>
    </location>
</feature>
<comment type="caution">
    <text evidence="13">The sequence shown here is derived from an EMBL/GenBank/DDBJ whole genome shotgun (WGS) entry which is preliminary data.</text>
</comment>
<dbReference type="Gene3D" id="3.20.20.80">
    <property type="entry name" value="Glycosidases"/>
    <property type="match status" value="1"/>
</dbReference>
<comment type="pathway">
    <text evidence="3 10">Glycan biosynthesis; glycogen biosynthesis.</text>
</comment>
<dbReference type="InterPro" id="IPR013783">
    <property type="entry name" value="Ig-like_fold"/>
</dbReference>
<comment type="catalytic activity">
    <reaction evidence="1 10">
        <text>Transfers a segment of a (1-&gt;4)-alpha-D-glucan chain to a primary hydroxy group in a similar glucan chain.</text>
        <dbReference type="EC" id="2.4.1.18"/>
    </reaction>
</comment>
<dbReference type="AlphaFoldDB" id="A0A5R9F533"/>
<dbReference type="Gene3D" id="2.60.40.10">
    <property type="entry name" value="Immunoglobulins"/>
    <property type="match status" value="1"/>
</dbReference>
<keyword evidence="5 10" id="KW-0321">Glycogen metabolism</keyword>
<evidence type="ECO:0000256" key="2">
    <source>
        <dbReference type="ARBA" id="ARBA00002953"/>
    </source>
</evidence>
<dbReference type="Proteomes" id="UP000308230">
    <property type="component" value="Unassembled WGS sequence"/>
</dbReference>
<evidence type="ECO:0000256" key="7">
    <source>
        <dbReference type="ARBA" id="ARBA00022679"/>
    </source>
</evidence>
<dbReference type="EC" id="2.4.1.18" evidence="10"/>
<dbReference type="GO" id="GO:0005829">
    <property type="term" value="C:cytosol"/>
    <property type="evidence" value="ECO:0007669"/>
    <property type="project" value="TreeGrafter"/>
</dbReference>
<evidence type="ECO:0000256" key="3">
    <source>
        <dbReference type="ARBA" id="ARBA00004964"/>
    </source>
</evidence>
<comment type="subunit">
    <text evidence="10">Monomer.</text>
</comment>
<dbReference type="GO" id="GO:0005978">
    <property type="term" value="P:glycogen biosynthetic process"/>
    <property type="evidence" value="ECO:0007669"/>
    <property type="project" value="UniProtKB-UniRule"/>
</dbReference>
<dbReference type="InterPro" id="IPR006407">
    <property type="entry name" value="GlgB"/>
</dbReference>
<dbReference type="OrthoDB" id="9800174at2"/>
<evidence type="ECO:0000256" key="10">
    <source>
        <dbReference type="HAMAP-Rule" id="MF_00685"/>
    </source>
</evidence>
<dbReference type="PIRSF" id="PIRSF000463">
    <property type="entry name" value="GlgB"/>
    <property type="match status" value="1"/>
</dbReference>
<dbReference type="EMBL" id="SWLG01000006">
    <property type="protein sequence ID" value="TLS37510.1"/>
    <property type="molecule type" value="Genomic_DNA"/>
</dbReference>
<dbReference type="Pfam" id="PF02922">
    <property type="entry name" value="CBM_48"/>
    <property type="match status" value="1"/>
</dbReference>
<dbReference type="CDD" id="cd02855">
    <property type="entry name" value="E_set_GBE_prok_N"/>
    <property type="match status" value="1"/>
</dbReference>
<dbReference type="Pfam" id="PF00128">
    <property type="entry name" value="Alpha-amylase"/>
    <property type="match status" value="1"/>
</dbReference>
<evidence type="ECO:0000313" key="13">
    <source>
        <dbReference type="EMBL" id="TLS37510.1"/>
    </source>
</evidence>
<dbReference type="InterPro" id="IPR004193">
    <property type="entry name" value="Glyco_hydro_13_N"/>
</dbReference>
<dbReference type="RefSeq" id="WP_138126002.1">
    <property type="nucleotide sequence ID" value="NZ_SWLG01000006.1"/>
</dbReference>
<sequence length="637" mass="74684">MHVTVPTDHDIYLFHEGSLFQSYRMLGAHLESVGKETGVRFSVWAPQAKQVAVAGNFNNWDASGHLMNKIDNSDIWTLFIPNVKEGELYKYEITTLHGQTILKSDPYAFYSEVRPKTASIVYNLWNYEWADQKWRNKKKRSNVYAEPMLIYEVHLGTWKTREDGKLYTYRELADELIDYVIEMGYTHIELMPLMEHPFDRSWGYQITGYFSVTSRFGTPGDLMHFIDRCHQKGIGVIMDWVPAHFCKDAHGLGKFDGTPVFEPTDPFKAERINWGTYNFDYSKPEVVSFLISNAMFWFDVFHIDGLRVDAVSQMIFHHHDNHSHTGHSEYENKDAVLFIKKMNKAIFETFPDALMIAEESTDYPLVSAPVHDGGLGFNFKWNMGWMNDMLRYMELPTENRKHHHNLLTFSFFYAFSENYILPFSHDEVVHGKKSLLNKMPGDYWQKFANLRLLYGYFMSHPGKKLLFMGGEFGQFDEWKDLTELDWLLLDFEMHKTMHKYVQALNTFYKDTRSLWRLDHDPAGFEWIDPHNHNQSVITFMRKGKRKGDYEIIVCNFSTEVYYDYRIGVPSYGKYIELFNSDRKDFGGSGQLNEGDLHAMPREYHNMPYSLMIKIPPLAVSVISKKTKSTVERRAKYA</sequence>
<feature type="domain" description="Glycosyl hydrolase family 13 catalytic" evidence="12">
    <location>
        <begin position="149"/>
        <end position="516"/>
    </location>
</feature>
<dbReference type="FunFam" id="2.60.40.1180:FF:000002">
    <property type="entry name" value="1,4-alpha-glucan branching enzyme GlgB"/>
    <property type="match status" value="1"/>
</dbReference>